<evidence type="ECO:0000256" key="2">
    <source>
        <dbReference type="ARBA" id="ARBA00022527"/>
    </source>
</evidence>
<sequence>MADARGTIGCIAPEVFSRNFGGVSSKSDVYSYGMMILEMVGGRKNTKVGLWEDTTSEENKMARKMILVGLWCIQTKPSDRPSMSRVIDMLQESLEALHLPPNPFMFSPRSPEKLPSDGLLEESSTTSVP</sequence>
<feature type="region of interest" description="Disordered" evidence="8">
    <location>
        <begin position="100"/>
        <end position="129"/>
    </location>
</feature>
<proteinExistence type="predicted"/>
<evidence type="ECO:0000256" key="4">
    <source>
        <dbReference type="ARBA" id="ARBA00022729"/>
    </source>
</evidence>
<keyword evidence="11" id="KW-1185">Reference proteome</keyword>
<comment type="subcellular location">
    <subcellularLocation>
        <location evidence="1">Membrane</location>
        <topology evidence="1">Single-pass type I membrane protein</topology>
    </subcellularLocation>
</comment>
<dbReference type="Gene3D" id="1.10.510.10">
    <property type="entry name" value="Transferase(Phosphotransferase) domain 1"/>
    <property type="match status" value="1"/>
</dbReference>
<dbReference type="GO" id="GO:0004674">
    <property type="term" value="F:protein serine/threonine kinase activity"/>
    <property type="evidence" value="ECO:0007669"/>
    <property type="project" value="UniProtKB-KW"/>
</dbReference>
<keyword evidence="2" id="KW-0723">Serine/threonine-protein kinase</keyword>
<protein>
    <recommendedName>
        <fullName evidence="9">Protein kinase domain-containing protein</fullName>
    </recommendedName>
</protein>
<dbReference type="PROSITE" id="PS50011">
    <property type="entry name" value="PROTEIN_KINASE_DOM"/>
    <property type="match status" value="1"/>
</dbReference>
<name>A0AA88E1Z0_FICCA</name>
<dbReference type="InterPro" id="IPR045874">
    <property type="entry name" value="LRK10/LRL21-25-like"/>
</dbReference>
<organism evidence="10 11">
    <name type="scientific">Ficus carica</name>
    <name type="common">Common fig</name>
    <dbReference type="NCBI Taxonomy" id="3494"/>
    <lineage>
        <taxon>Eukaryota</taxon>
        <taxon>Viridiplantae</taxon>
        <taxon>Streptophyta</taxon>
        <taxon>Embryophyta</taxon>
        <taxon>Tracheophyta</taxon>
        <taxon>Spermatophyta</taxon>
        <taxon>Magnoliopsida</taxon>
        <taxon>eudicotyledons</taxon>
        <taxon>Gunneridae</taxon>
        <taxon>Pentapetalae</taxon>
        <taxon>rosids</taxon>
        <taxon>fabids</taxon>
        <taxon>Rosales</taxon>
        <taxon>Moraceae</taxon>
        <taxon>Ficeae</taxon>
        <taxon>Ficus</taxon>
    </lineage>
</organism>
<dbReference type="InterPro" id="IPR011009">
    <property type="entry name" value="Kinase-like_dom_sf"/>
</dbReference>
<dbReference type="GO" id="GO:0005524">
    <property type="term" value="F:ATP binding"/>
    <property type="evidence" value="ECO:0007669"/>
    <property type="project" value="InterPro"/>
</dbReference>
<reference evidence="10" key="1">
    <citation type="submission" date="2023-07" db="EMBL/GenBank/DDBJ databases">
        <title>draft genome sequence of fig (Ficus carica).</title>
        <authorList>
            <person name="Takahashi T."/>
            <person name="Nishimura K."/>
        </authorList>
    </citation>
    <scope>NUCLEOTIDE SEQUENCE</scope>
</reference>
<dbReference type="PANTHER" id="PTHR27009">
    <property type="entry name" value="RUST RESISTANCE KINASE LR10-RELATED"/>
    <property type="match status" value="1"/>
</dbReference>
<keyword evidence="2" id="KW-0808">Transferase</keyword>
<keyword evidence="6" id="KW-0472">Membrane</keyword>
<dbReference type="Pfam" id="PF07714">
    <property type="entry name" value="PK_Tyr_Ser-Thr"/>
    <property type="match status" value="1"/>
</dbReference>
<evidence type="ECO:0000256" key="3">
    <source>
        <dbReference type="ARBA" id="ARBA00022692"/>
    </source>
</evidence>
<evidence type="ECO:0000313" key="11">
    <source>
        <dbReference type="Proteomes" id="UP001187192"/>
    </source>
</evidence>
<dbReference type="SUPFAM" id="SSF56112">
    <property type="entry name" value="Protein kinase-like (PK-like)"/>
    <property type="match status" value="1"/>
</dbReference>
<accession>A0AA88E1Z0</accession>
<keyword evidence="3" id="KW-0812">Transmembrane</keyword>
<gene>
    <name evidence="10" type="ORF">TIFTF001_035435</name>
</gene>
<comment type="caution">
    <text evidence="10">The sequence shown here is derived from an EMBL/GenBank/DDBJ whole genome shotgun (WGS) entry which is preliminary data.</text>
</comment>
<evidence type="ECO:0000313" key="10">
    <source>
        <dbReference type="EMBL" id="GMN66369.1"/>
    </source>
</evidence>
<evidence type="ECO:0000256" key="6">
    <source>
        <dbReference type="ARBA" id="ARBA00023136"/>
    </source>
</evidence>
<evidence type="ECO:0000256" key="5">
    <source>
        <dbReference type="ARBA" id="ARBA00022989"/>
    </source>
</evidence>
<keyword evidence="4" id="KW-0732">Signal</keyword>
<feature type="domain" description="Protein kinase" evidence="9">
    <location>
        <begin position="1"/>
        <end position="105"/>
    </location>
</feature>
<dbReference type="EMBL" id="BTGU01000317">
    <property type="protein sequence ID" value="GMN66369.1"/>
    <property type="molecule type" value="Genomic_DNA"/>
</dbReference>
<keyword evidence="2" id="KW-0418">Kinase</keyword>
<evidence type="ECO:0000259" key="9">
    <source>
        <dbReference type="PROSITE" id="PS50011"/>
    </source>
</evidence>
<evidence type="ECO:0000256" key="7">
    <source>
        <dbReference type="ARBA" id="ARBA00023180"/>
    </source>
</evidence>
<dbReference type="GO" id="GO:0016020">
    <property type="term" value="C:membrane"/>
    <property type="evidence" value="ECO:0007669"/>
    <property type="project" value="UniProtKB-SubCell"/>
</dbReference>
<dbReference type="Proteomes" id="UP001187192">
    <property type="component" value="Unassembled WGS sequence"/>
</dbReference>
<keyword evidence="5" id="KW-1133">Transmembrane helix</keyword>
<keyword evidence="7" id="KW-0325">Glycoprotein</keyword>
<evidence type="ECO:0000256" key="1">
    <source>
        <dbReference type="ARBA" id="ARBA00004479"/>
    </source>
</evidence>
<dbReference type="InterPro" id="IPR001245">
    <property type="entry name" value="Ser-Thr/Tyr_kinase_cat_dom"/>
</dbReference>
<evidence type="ECO:0000256" key="8">
    <source>
        <dbReference type="SAM" id="MobiDB-lite"/>
    </source>
</evidence>
<dbReference type="AlphaFoldDB" id="A0AA88E1Z0"/>
<dbReference type="InterPro" id="IPR000719">
    <property type="entry name" value="Prot_kinase_dom"/>
</dbReference>